<organism evidence="2">
    <name type="scientific">Amblyomma maculatum</name>
    <name type="common">Gulf Coast tick</name>
    <dbReference type="NCBI Taxonomy" id="34609"/>
    <lineage>
        <taxon>Eukaryota</taxon>
        <taxon>Metazoa</taxon>
        <taxon>Ecdysozoa</taxon>
        <taxon>Arthropoda</taxon>
        <taxon>Chelicerata</taxon>
        <taxon>Arachnida</taxon>
        <taxon>Acari</taxon>
        <taxon>Parasitiformes</taxon>
        <taxon>Ixodida</taxon>
        <taxon>Ixodoidea</taxon>
        <taxon>Ixodidae</taxon>
        <taxon>Amblyomminae</taxon>
        <taxon>Amblyomma</taxon>
    </lineage>
</organism>
<feature type="signal peptide" evidence="1">
    <location>
        <begin position="1"/>
        <end position="16"/>
    </location>
</feature>
<evidence type="ECO:0000313" key="2">
    <source>
        <dbReference type="EMBL" id="AEO36051.1"/>
    </source>
</evidence>
<name>G3MRD3_AMBMU</name>
<dbReference type="EMBL" id="JO844434">
    <property type="protein sequence ID" value="AEO36051.1"/>
    <property type="molecule type" value="mRNA"/>
</dbReference>
<protein>
    <recommendedName>
        <fullName evidence="3">Secreted protein</fullName>
    </recommendedName>
</protein>
<evidence type="ECO:0000256" key="1">
    <source>
        <dbReference type="SAM" id="SignalP"/>
    </source>
</evidence>
<accession>G3MRD3</accession>
<dbReference type="AlphaFoldDB" id="G3MRD3"/>
<proteinExistence type="evidence at transcript level"/>
<sequence>MKIAWAILLCTAIVFAEELARFGGRRFIYNAVGWQCHLHSAGSCTFPDVDLEQAVDDLLKRLPESYNLADTGAREALPGLIIGNTTLVGLSKLEVHGAPRPYCRRGKAMLEISTRGFAHFSAPWRHCSGKSGKITTASPYVTLKMLFEVGSSTGFLVPVDVWLAWLEGTFVMLEGVNQAVDMGVSIVLTKLLPAVVRDFWIESLAWNTRSILKEITSL</sequence>
<keyword evidence="1" id="KW-0732">Signal</keyword>
<reference evidence="2" key="1">
    <citation type="journal article" date="2011" name="PLoS ONE">
        <title>A deep insight into the sialotranscriptome of the gulf coast tick, Amblyomma maculatum.</title>
        <authorList>
            <person name="Karim S."/>
            <person name="Singh P."/>
            <person name="Ribeiro J.M."/>
        </authorList>
    </citation>
    <scope>NUCLEOTIDE SEQUENCE</scope>
    <source>
        <tissue evidence="2">Salivary gland</tissue>
    </source>
</reference>
<evidence type="ECO:0008006" key="3">
    <source>
        <dbReference type="Google" id="ProtNLM"/>
    </source>
</evidence>
<feature type="chain" id="PRO_5003447569" description="Secreted protein" evidence="1">
    <location>
        <begin position="17"/>
        <end position="218"/>
    </location>
</feature>